<proteinExistence type="predicted"/>
<accession>A0ABD5S9U2</accession>
<dbReference type="Proteomes" id="UP001596442">
    <property type="component" value="Unassembled WGS sequence"/>
</dbReference>
<keyword evidence="2" id="KW-1185">Reference proteome</keyword>
<protein>
    <submittedName>
        <fullName evidence="1">Uncharacterized protein</fullName>
    </submittedName>
</protein>
<sequence>ALISAESTPSRVLLGREAALEARATTYIGDRRRRSRLFKYPLAASDLIYLLPKDIVQFLYWAIEDENIS</sequence>
<reference evidence="1 2" key="1">
    <citation type="journal article" date="2019" name="Int. J. Syst. Evol. Microbiol.">
        <title>The Global Catalogue of Microorganisms (GCM) 10K type strain sequencing project: providing services to taxonomists for standard genome sequencing and annotation.</title>
        <authorList>
            <consortium name="The Broad Institute Genomics Platform"/>
            <consortium name="The Broad Institute Genome Sequencing Center for Infectious Disease"/>
            <person name="Wu L."/>
            <person name="Ma J."/>
        </authorList>
    </citation>
    <scope>NUCLEOTIDE SEQUENCE [LARGE SCALE GENOMIC DNA]</scope>
    <source>
        <strain evidence="1 2">CGMCC 1.3239</strain>
    </source>
</reference>
<comment type="caution">
    <text evidence="1">The sequence shown here is derived from an EMBL/GenBank/DDBJ whole genome shotgun (WGS) entry which is preliminary data.</text>
</comment>
<dbReference type="EMBL" id="JBHSWW010000079">
    <property type="protein sequence ID" value="MFC6753274.1"/>
    <property type="molecule type" value="Genomic_DNA"/>
</dbReference>
<gene>
    <name evidence="1" type="ORF">ACFQEU_07310</name>
</gene>
<evidence type="ECO:0000313" key="2">
    <source>
        <dbReference type="Proteomes" id="UP001596442"/>
    </source>
</evidence>
<name>A0ABD5S9U2_9EURY</name>
<feature type="non-terminal residue" evidence="1">
    <location>
        <position position="1"/>
    </location>
</feature>
<dbReference type="RefSeq" id="WP_379780749.1">
    <property type="nucleotide sequence ID" value="NZ_JBHSWW010000079.1"/>
</dbReference>
<evidence type="ECO:0000313" key="1">
    <source>
        <dbReference type="EMBL" id="MFC6753274.1"/>
    </source>
</evidence>
<dbReference type="AlphaFoldDB" id="A0ABD5S9U2"/>
<organism evidence="1 2">
    <name type="scientific">Halorubrum tibetense</name>
    <dbReference type="NCBI Taxonomy" id="175631"/>
    <lineage>
        <taxon>Archaea</taxon>
        <taxon>Methanobacteriati</taxon>
        <taxon>Methanobacteriota</taxon>
        <taxon>Stenosarchaea group</taxon>
        <taxon>Halobacteria</taxon>
        <taxon>Halobacteriales</taxon>
        <taxon>Haloferacaceae</taxon>
        <taxon>Halorubrum</taxon>
    </lineage>
</organism>